<evidence type="ECO:0000256" key="12">
    <source>
        <dbReference type="PROSITE-ProRule" id="PRU00125"/>
    </source>
</evidence>
<feature type="compositionally biased region" description="Low complexity" evidence="13">
    <location>
        <begin position="381"/>
        <end position="390"/>
    </location>
</feature>
<dbReference type="SMART" id="SM00132">
    <property type="entry name" value="LIM"/>
    <property type="match status" value="4"/>
</dbReference>
<dbReference type="SUPFAM" id="SSF57716">
    <property type="entry name" value="Glucocorticoid receptor-like (DNA-binding domain)"/>
    <property type="match status" value="5"/>
</dbReference>
<dbReference type="Proteomes" id="UP001652741">
    <property type="component" value="Chromosome ssa07"/>
</dbReference>
<evidence type="ECO:0000256" key="2">
    <source>
        <dbReference type="ARBA" id="ARBA00022490"/>
    </source>
</evidence>
<keyword evidence="16" id="KW-1185">Reference proteome</keyword>
<evidence type="ECO:0000313" key="16">
    <source>
        <dbReference type="Proteomes" id="UP001652741"/>
    </source>
</evidence>
<dbReference type="FunFam" id="2.10.110.10:FF:000003">
    <property type="entry name" value="actin-binding LIM protein 1 isoform X1"/>
    <property type="match status" value="1"/>
</dbReference>
<evidence type="ECO:0000259" key="14">
    <source>
        <dbReference type="PROSITE" id="PS50023"/>
    </source>
</evidence>
<dbReference type="RefSeq" id="XP_014062030.1">
    <property type="nucleotide sequence ID" value="XM_014206555.2"/>
</dbReference>
<dbReference type="FunFam" id="2.10.110.10:FF:000053">
    <property type="entry name" value="Actin-binding LIM protein family, member 2"/>
    <property type="match status" value="1"/>
</dbReference>
<dbReference type="Pfam" id="PF16182">
    <property type="entry name" value="AbLIM_anchor"/>
    <property type="match status" value="2"/>
</dbReference>
<dbReference type="InterPro" id="IPR051618">
    <property type="entry name" value="Actin-binding_LIM"/>
</dbReference>
<feature type="region of interest" description="Disordered" evidence="13">
    <location>
        <begin position="10"/>
        <end position="31"/>
    </location>
</feature>
<keyword evidence="2" id="KW-0963">Cytoplasm</keyword>
<gene>
    <name evidence="17" type="primary">LOC106608569</name>
</gene>
<dbReference type="SUPFAM" id="SSF47050">
    <property type="entry name" value="VHP, Villin headpiece domain"/>
    <property type="match status" value="1"/>
</dbReference>
<dbReference type="GO" id="GO:0015629">
    <property type="term" value="C:actin cytoskeleton"/>
    <property type="evidence" value="ECO:0007669"/>
    <property type="project" value="TreeGrafter"/>
</dbReference>
<evidence type="ECO:0000256" key="8">
    <source>
        <dbReference type="ARBA" id="ARBA00060056"/>
    </source>
</evidence>
<evidence type="ECO:0000256" key="11">
    <source>
        <dbReference type="ARBA" id="ARBA00075723"/>
    </source>
</evidence>
<evidence type="ECO:0000256" key="10">
    <source>
        <dbReference type="ARBA" id="ARBA00071022"/>
    </source>
</evidence>
<dbReference type="GO" id="GO:0007010">
    <property type="term" value="P:cytoskeleton organization"/>
    <property type="evidence" value="ECO:0007669"/>
    <property type="project" value="InterPro"/>
</dbReference>
<keyword evidence="3" id="KW-0597">Phosphoprotein</keyword>
<accession>A0A1S3SCG2</accession>
<evidence type="ECO:0000313" key="17">
    <source>
        <dbReference type="RefSeq" id="XP_014062030.1"/>
    </source>
</evidence>
<dbReference type="FunFam" id="2.10.110.10:FF:000007">
    <property type="entry name" value="actin-binding LIM protein 1 isoform X1"/>
    <property type="match status" value="1"/>
</dbReference>
<feature type="compositionally biased region" description="Polar residues" evidence="13">
    <location>
        <begin position="398"/>
        <end position="415"/>
    </location>
</feature>
<dbReference type="Pfam" id="PF02209">
    <property type="entry name" value="VHP"/>
    <property type="match status" value="1"/>
</dbReference>
<organism evidence="16 17">
    <name type="scientific">Salmo salar</name>
    <name type="common">Atlantic salmon</name>
    <dbReference type="NCBI Taxonomy" id="8030"/>
    <lineage>
        <taxon>Eukaryota</taxon>
        <taxon>Metazoa</taxon>
        <taxon>Chordata</taxon>
        <taxon>Craniata</taxon>
        <taxon>Vertebrata</taxon>
        <taxon>Euteleostomi</taxon>
        <taxon>Actinopterygii</taxon>
        <taxon>Neopterygii</taxon>
        <taxon>Teleostei</taxon>
        <taxon>Protacanthopterygii</taxon>
        <taxon>Salmoniformes</taxon>
        <taxon>Salmonidae</taxon>
        <taxon>Salmoninae</taxon>
        <taxon>Salmo</taxon>
    </lineage>
</organism>
<keyword evidence="4 12" id="KW-0479">Metal-binding</keyword>
<keyword evidence="6 12" id="KW-0862">Zinc</keyword>
<dbReference type="Pfam" id="PF00412">
    <property type="entry name" value="LIM"/>
    <property type="match status" value="4"/>
</dbReference>
<dbReference type="FunFam" id="2.10.110.10:FF:000004">
    <property type="entry name" value="actin-binding LIM protein 1 isoform X1"/>
    <property type="match status" value="1"/>
</dbReference>
<feature type="domain" description="LIM zinc-binding" evidence="14">
    <location>
        <begin position="90"/>
        <end position="149"/>
    </location>
</feature>
<dbReference type="PANTHER" id="PTHR24213">
    <property type="entry name" value="ACTIN-BINDING LIM PROTEIN"/>
    <property type="match status" value="1"/>
</dbReference>
<feature type="compositionally biased region" description="Polar residues" evidence="13">
    <location>
        <begin position="292"/>
        <end position="316"/>
    </location>
</feature>
<evidence type="ECO:0000256" key="13">
    <source>
        <dbReference type="SAM" id="MobiDB-lite"/>
    </source>
</evidence>
<sequence length="568" mass="64232">MPEEKVFHQQAVHSPLEQAKQGGGGSSSSVPCQNCGKACKGEVLRVQNKHFHIKCFVCKVCGVDLAQGGFFVRQGEYICTLDYQRMYGTRCFSCEEFIEGEVVSALGKTYHPRCFVCVTCKQPFPAGDRVTFNGKECVCQNCTQPQSANSPAPIQAVHNCCGCGKEFKNEQSLVALDKHWHLGCFKCKVCNKVLNAEYISKDGIPYCEVDYHAMYGIQCDSCKKYITGKVLEAGEKHYHPSCARCARCEQMFGEGEEMYLQGNSIWHPPCRQAARQEEKSKKQVRIQLNDVPEQQVSRTSSESITSVPASSASGSPNRVIYAKLGDEMLDYKDLAALPKIKAIYNIDRPDMLSYSPYVSYPSEERHYGEGDGEKSPRQRRPSSPSSNSSQGKYGGYTPSRSPQNYSRPASRTSWQEGDDIKTRTSWMILKSEIDGEPLPEYLLDPRKSTCSLPTDTARTNFPYNKCASLPGYGRNGIYKEVADHVEVDPDQQDSHSWGGMREYKVYPYEVLSVTHRVRVKLPRDVDRTRLERHLSPEDFHHVFGMTLNQFDRMALWKKNDMKKKARLF</sequence>
<dbReference type="GO" id="GO:0005737">
    <property type="term" value="C:cytoplasm"/>
    <property type="evidence" value="ECO:0007669"/>
    <property type="project" value="UniProtKB-SubCell"/>
</dbReference>
<dbReference type="PROSITE" id="PS00478">
    <property type="entry name" value="LIM_DOMAIN_1"/>
    <property type="match status" value="3"/>
</dbReference>
<dbReference type="CDD" id="cd09327">
    <property type="entry name" value="LIM1_abLIM"/>
    <property type="match status" value="1"/>
</dbReference>
<dbReference type="CDD" id="cd09329">
    <property type="entry name" value="LIM3_abLIM"/>
    <property type="match status" value="1"/>
</dbReference>
<comment type="subunit">
    <text evidence="9">Interacts with F-actin and ABRA.</text>
</comment>
<proteinExistence type="predicted"/>
<dbReference type="FunFam" id="1.10.950.10:FF:000001">
    <property type="entry name" value="actin-binding LIM protein 1 isoform X2"/>
    <property type="match status" value="1"/>
</dbReference>
<evidence type="ECO:0000256" key="4">
    <source>
        <dbReference type="ARBA" id="ARBA00022723"/>
    </source>
</evidence>
<dbReference type="PROSITE" id="PS51089">
    <property type="entry name" value="HP"/>
    <property type="match status" value="1"/>
</dbReference>
<comment type="function">
    <text evidence="8">May act as scaffold protein. May stimulate ABRA activity and ABRA-dependent SRF transcriptional activity.</text>
</comment>
<reference evidence="17" key="1">
    <citation type="submission" date="2025-08" db="UniProtKB">
        <authorList>
            <consortium name="RefSeq"/>
        </authorList>
    </citation>
    <scope>IDENTIFICATION</scope>
</reference>
<dbReference type="GeneID" id="106608569"/>
<dbReference type="PROSITE" id="PS50023">
    <property type="entry name" value="LIM_DOMAIN_2"/>
    <property type="match status" value="3"/>
</dbReference>
<feature type="domain" description="LIM zinc-binding" evidence="14">
    <location>
        <begin position="158"/>
        <end position="217"/>
    </location>
</feature>
<protein>
    <recommendedName>
        <fullName evidence="10">Actin-binding LIM protein 2</fullName>
    </recommendedName>
    <alternativeName>
        <fullName evidence="11">Actin-binding LIM protein family member 2</fullName>
    </alternativeName>
</protein>
<keyword evidence="5" id="KW-0677">Repeat</keyword>
<feature type="region of interest" description="Disordered" evidence="13">
    <location>
        <begin position="291"/>
        <end position="317"/>
    </location>
</feature>
<dbReference type="GO" id="GO:0051015">
    <property type="term" value="F:actin filament binding"/>
    <property type="evidence" value="ECO:0007669"/>
    <property type="project" value="TreeGrafter"/>
</dbReference>
<evidence type="ECO:0000256" key="5">
    <source>
        <dbReference type="ARBA" id="ARBA00022737"/>
    </source>
</evidence>
<dbReference type="Gene3D" id="2.10.110.10">
    <property type="entry name" value="Cysteine Rich Protein"/>
    <property type="match status" value="4"/>
</dbReference>
<feature type="region of interest" description="Disordered" evidence="13">
    <location>
        <begin position="363"/>
        <end position="416"/>
    </location>
</feature>
<dbReference type="InterPro" id="IPR036886">
    <property type="entry name" value="Villin_headpiece_dom_sf"/>
</dbReference>
<dbReference type="Gene3D" id="1.10.950.10">
    <property type="entry name" value="Villin headpiece domain"/>
    <property type="match status" value="1"/>
</dbReference>
<dbReference type="InterPro" id="IPR032402">
    <property type="entry name" value="AbLIM_anchor"/>
</dbReference>
<dbReference type="InterPro" id="IPR003128">
    <property type="entry name" value="Villin_headpiece"/>
</dbReference>
<dbReference type="SMART" id="SM00153">
    <property type="entry name" value="VHP"/>
    <property type="match status" value="1"/>
</dbReference>
<dbReference type="PANTHER" id="PTHR24213:SF6">
    <property type="entry name" value="ACTIN-BINDING LIM PROTEIN 2"/>
    <property type="match status" value="1"/>
</dbReference>
<evidence type="ECO:0000256" key="1">
    <source>
        <dbReference type="ARBA" id="ARBA00004496"/>
    </source>
</evidence>
<feature type="domain" description="HP" evidence="15">
    <location>
        <begin position="500"/>
        <end position="568"/>
    </location>
</feature>
<evidence type="ECO:0000256" key="3">
    <source>
        <dbReference type="ARBA" id="ARBA00022553"/>
    </source>
</evidence>
<evidence type="ECO:0000256" key="7">
    <source>
        <dbReference type="ARBA" id="ARBA00023038"/>
    </source>
</evidence>
<dbReference type="GO" id="GO:0030032">
    <property type="term" value="P:lamellipodium assembly"/>
    <property type="evidence" value="ECO:0007669"/>
    <property type="project" value="TreeGrafter"/>
</dbReference>
<dbReference type="AlphaFoldDB" id="A0A1S3SCG2"/>
<dbReference type="GO" id="GO:0046872">
    <property type="term" value="F:metal ion binding"/>
    <property type="evidence" value="ECO:0007669"/>
    <property type="project" value="UniProtKB-KW"/>
</dbReference>
<keyword evidence="7 12" id="KW-0440">LIM domain</keyword>
<comment type="subcellular location">
    <subcellularLocation>
        <location evidence="1">Cytoplasm</location>
    </subcellularLocation>
</comment>
<feature type="compositionally biased region" description="Basic and acidic residues" evidence="13">
    <location>
        <begin position="363"/>
        <end position="376"/>
    </location>
</feature>
<dbReference type="CDD" id="cd09328">
    <property type="entry name" value="LIM2_abLIM"/>
    <property type="match status" value="1"/>
</dbReference>
<evidence type="ECO:0000256" key="6">
    <source>
        <dbReference type="ARBA" id="ARBA00022833"/>
    </source>
</evidence>
<evidence type="ECO:0000256" key="9">
    <source>
        <dbReference type="ARBA" id="ARBA00065493"/>
    </source>
</evidence>
<dbReference type="CDD" id="cd09330">
    <property type="entry name" value="LIM4_abLIM"/>
    <property type="match status" value="1"/>
</dbReference>
<name>A0A1S3SCG2_SALSA</name>
<evidence type="ECO:0000259" key="15">
    <source>
        <dbReference type="PROSITE" id="PS51089"/>
    </source>
</evidence>
<feature type="domain" description="LIM zinc-binding" evidence="14">
    <location>
        <begin position="30"/>
        <end position="89"/>
    </location>
</feature>
<dbReference type="InterPro" id="IPR001781">
    <property type="entry name" value="Znf_LIM"/>
</dbReference>